<dbReference type="SUPFAM" id="SSF46689">
    <property type="entry name" value="Homeodomain-like"/>
    <property type="match status" value="1"/>
</dbReference>
<dbReference type="SUPFAM" id="SSF51215">
    <property type="entry name" value="Regulatory protein AraC"/>
    <property type="match status" value="1"/>
</dbReference>
<dbReference type="GO" id="GO:0003700">
    <property type="term" value="F:DNA-binding transcription factor activity"/>
    <property type="evidence" value="ECO:0007669"/>
    <property type="project" value="InterPro"/>
</dbReference>
<dbReference type="InterPro" id="IPR020449">
    <property type="entry name" value="Tscrpt_reg_AraC-type_HTH"/>
</dbReference>
<dbReference type="PRINTS" id="PR00032">
    <property type="entry name" value="HTHARAC"/>
</dbReference>
<organism evidence="5 6">
    <name type="scientific">Pedobacter cryoconitis</name>
    <dbReference type="NCBI Taxonomy" id="188932"/>
    <lineage>
        <taxon>Bacteria</taxon>
        <taxon>Pseudomonadati</taxon>
        <taxon>Bacteroidota</taxon>
        <taxon>Sphingobacteriia</taxon>
        <taxon>Sphingobacteriales</taxon>
        <taxon>Sphingobacteriaceae</taxon>
        <taxon>Pedobacter</taxon>
    </lineage>
</organism>
<feature type="domain" description="HTH araC/xylS-type" evidence="4">
    <location>
        <begin position="194"/>
        <end position="304"/>
    </location>
</feature>
<dbReference type="GO" id="GO:0043565">
    <property type="term" value="F:sequence-specific DNA binding"/>
    <property type="evidence" value="ECO:0007669"/>
    <property type="project" value="InterPro"/>
</dbReference>
<dbReference type="EMBL" id="JACHCC010000008">
    <property type="protein sequence ID" value="MBB6501183.1"/>
    <property type="molecule type" value="Genomic_DNA"/>
</dbReference>
<keyword evidence="2 5" id="KW-0238">DNA-binding</keyword>
<keyword evidence="1" id="KW-0805">Transcription regulation</keyword>
<dbReference type="AlphaFoldDB" id="A0A7X0ML94"/>
<dbReference type="SMART" id="SM00342">
    <property type="entry name" value="HTH_ARAC"/>
    <property type="match status" value="1"/>
</dbReference>
<evidence type="ECO:0000256" key="1">
    <source>
        <dbReference type="ARBA" id="ARBA00023015"/>
    </source>
</evidence>
<dbReference type="Pfam" id="PF12833">
    <property type="entry name" value="HTH_18"/>
    <property type="match status" value="1"/>
</dbReference>
<protein>
    <submittedName>
        <fullName evidence="5">AraC-like DNA-binding protein</fullName>
    </submittedName>
</protein>
<dbReference type="RefSeq" id="WP_184626671.1">
    <property type="nucleotide sequence ID" value="NZ_JACHCC010000008.1"/>
</dbReference>
<dbReference type="PROSITE" id="PS01124">
    <property type="entry name" value="HTH_ARAC_FAMILY_2"/>
    <property type="match status" value="1"/>
</dbReference>
<dbReference type="InterPro" id="IPR009057">
    <property type="entry name" value="Homeodomain-like_sf"/>
</dbReference>
<dbReference type="Gene3D" id="1.10.10.60">
    <property type="entry name" value="Homeodomain-like"/>
    <property type="match status" value="1"/>
</dbReference>
<dbReference type="PANTHER" id="PTHR43280:SF32">
    <property type="entry name" value="TRANSCRIPTIONAL REGULATORY PROTEIN"/>
    <property type="match status" value="1"/>
</dbReference>
<name>A0A7X0ML94_9SPHI</name>
<keyword evidence="3" id="KW-0804">Transcription</keyword>
<evidence type="ECO:0000256" key="2">
    <source>
        <dbReference type="ARBA" id="ARBA00023125"/>
    </source>
</evidence>
<reference evidence="5 6" key="1">
    <citation type="submission" date="2020-08" db="EMBL/GenBank/DDBJ databases">
        <title>Genomic Encyclopedia of Type Strains, Phase IV (KMG-V): Genome sequencing to study the core and pangenomes of soil and plant-associated prokaryotes.</title>
        <authorList>
            <person name="Whitman W."/>
        </authorList>
    </citation>
    <scope>NUCLEOTIDE SEQUENCE [LARGE SCALE GENOMIC DNA]</scope>
    <source>
        <strain evidence="5 6">M2T3</strain>
    </source>
</reference>
<gene>
    <name evidence="5" type="ORF">HDF25_003346</name>
</gene>
<evidence type="ECO:0000256" key="3">
    <source>
        <dbReference type="ARBA" id="ARBA00023163"/>
    </source>
</evidence>
<evidence type="ECO:0000313" key="5">
    <source>
        <dbReference type="EMBL" id="MBB6501183.1"/>
    </source>
</evidence>
<dbReference type="Proteomes" id="UP000521017">
    <property type="component" value="Unassembled WGS sequence"/>
</dbReference>
<sequence>MKEKEPTSKTLADLYEMMGLPVDLISTESGFTIHSLKETFKDLPFKSIAYRPDYFSFVFVKNAYGKYIIDEMGFDINPGTIYFTNPGNYRSFEWSEITDAYLITFNEFYLKEHVHPDVYQDFSFLLTEIVQPRLMLPAQFADIEQLYRQIHKEQLGKSPYKNKIIGSLFVALLLKIKEYFWQDYNPIYEGNRSSSIVKIFKKNLEEHYRAIVFGQENSLYRVQDYADLQHLHPNYLSSVIKTKTGKPVSMWISEKTVAEAKSLLHNSEASIKEISFMLGFSEATHFSNYFKKYTELTPVAYRKLQNSKS</sequence>
<comment type="caution">
    <text evidence="5">The sequence shown here is derived from an EMBL/GenBank/DDBJ whole genome shotgun (WGS) entry which is preliminary data.</text>
</comment>
<dbReference type="InterPro" id="IPR018060">
    <property type="entry name" value="HTH_AraC"/>
</dbReference>
<proteinExistence type="predicted"/>
<accession>A0A7X0ML94</accession>
<dbReference type="PANTHER" id="PTHR43280">
    <property type="entry name" value="ARAC-FAMILY TRANSCRIPTIONAL REGULATOR"/>
    <property type="match status" value="1"/>
</dbReference>
<dbReference type="InterPro" id="IPR037923">
    <property type="entry name" value="HTH-like"/>
</dbReference>
<evidence type="ECO:0000259" key="4">
    <source>
        <dbReference type="PROSITE" id="PS01124"/>
    </source>
</evidence>
<evidence type="ECO:0000313" key="6">
    <source>
        <dbReference type="Proteomes" id="UP000521017"/>
    </source>
</evidence>